<organism evidence="1">
    <name type="scientific">freshwater metagenome</name>
    <dbReference type="NCBI Taxonomy" id="449393"/>
    <lineage>
        <taxon>unclassified sequences</taxon>
        <taxon>metagenomes</taxon>
        <taxon>ecological metagenomes</taxon>
    </lineage>
</organism>
<dbReference type="AlphaFoldDB" id="A0A6J6C0T8"/>
<gene>
    <name evidence="1" type="ORF">UFOPK1425_00724</name>
</gene>
<protein>
    <submittedName>
        <fullName evidence="1">Unannotated protein</fullName>
    </submittedName>
</protein>
<name>A0A6J6C0T8_9ZZZZ</name>
<dbReference type="EMBL" id="CAEZSJ010000124">
    <property type="protein sequence ID" value="CAB4544139.1"/>
    <property type="molecule type" value="Genomic_DNA"/>
</dbReference>
<accession>A0A6J6C0T8</accession>
<evidence type="ECO:0000313" key="1">
    <source>
        <dbReference type="EMBL" id="CAB4544139.1"/>
    </source>
</evidence>
<dbReference type="Gene3D" id="3.40.50.720">
    <property type="entry name" value="NAD(P)-binding Rossmann-like Domain"/>
    <property type="match status" value="1"/>
</dbReference>
<sequence length="53" mass="5757">MLFSRNVVNLLLLMTKSVDGKPTGEVIPDFSDEIIDAATLTHGGSRRTPEGKK</sequence>
<reference evidence="1" key="1">
    <citation type="submission" date="2020-05" db="EMBL/GenBank/DDBJ databases">
        <authorList>
            <person name="Chiriac C."/>
            <person name="Salcher M."/>
            <person name="Ghai R."/>
            <person name="Kavagutti S V."/>
        </authorList>
    </citation>
    <scope>NUCLEOTIDE SEQUENCE</scope>
</reference>
<proteinExistence type="predicted"/>